<protein>
    <submittedName>
        <fullName evidence="1">Uncharacterized protein</fullName>
    </submittedName>
</protein>
<reference evidence="1" key="1">
    <citation type="submission" date="2019-08" db="EMBL/GenBank/DDBJ databases">
        <authorList>
            <person name="Kucharzyk K."/>
            <person name="Murdoch R.W."/>
            <person name="Higgins S."/>
            <person name="Loffler F."/>
        </authorList>
    </citation>
    <scope>NUCLEOTIDE SEQUENCE</scope>
</reference>
<dbReference type="AlphaFoldDB" id="A0A645CJ93"/>
<organism evidence="1">
    <name type="scientific">bioreactor metagenome</name>
    <dbReference type="NCBI Taxonomy" id="1076179"/>
    <lineage>
        <taxon>unclassified sequences</taxon>
        <taxon>metagenomes</taxon>
        <taxon>ecological metagenomes</taxon>
    </lineage>
</organism>
<sequence>MASDPIGQFISSGVTPNASVDVNRDIVSGSSNGISVAIIPVKSSNILIMVGASCPSISSFSIRPLIEW</sequence>
<dbReference type="EMBL" id="VSSQ01027657">
    <property type="protein sequence ID" value="MPM77015.1"/>
    <property type="molecule type" value="Genomic_DNA"/>
</dbReference>
<comment type="caution">
    <text evidence="1">The sequence shown here is derived from an EMBL/GenBank/DDBJ whole genome shotgun (WGS) entry which is preliminary data.</text>
</comment>
<evidence type="ECO:0000313" key="1">
    <source>
        <dbReference type="EMBL" id="MPM77015.1"/>
    </source>
</evidence>
<gene>
    <name evidence="1" type="ORF">SDC9_124014</name>
</gene>
<accession>A0A645CJ93</accession>
<name>A0A645CJ93_9ZZZZ</name>
<proteinExistence type="predicted"/>